<evidence type="ECO:0000256" key="4">
    <source>
        <dbReference type="RuleBase" id="RU363090"/>
    </source>
</evidence>
<keyword evidence="3 4" id="KW-0418">Kinase</keyword>
<keyword evidence="2 4" id="KW-0808">Transferase</keyword>
<dbReference type="PANTHER" id="PTHR12400">
    <property type="entry name" value="INOSITOL POLYPHOSPHATE KINASE"/>
    <property type="match status" value="1"/>
</dbReference>
<dbReference type="PANTHER" id="PTHR12400:SF103">
    <property type="entry name" value="INOSITOL POLYPHOSPHATE MULTIKINASE"/>
    <property type="match status" value="1"/>
</dbReference>
<dbReference type="GO" id="GO:0005737">
    <property type="term" value="C:cytoplasm"/>
    <property type="evidence" value="ECO:0007669"/>
    <property type="project" value="TreeGrafter"/>
</dbReference>
<dbReference type="InterPro" id="IPR005522">
    <property type="entry name" value="IPK"/>
</dbReference>
<dbReference type="GO" id="GO:0046854">
    <property type="term" value="P:phosphatidylinositol phosphate biosynthetic process"/>
    <property type="evidence" value="ECO:0007669"/>
    <property type="project" value="TreeGrafter"/>
</dbReference>
<evidence type="ECO:0000256" key="2">
    <source>
        <dbReference type="ARBA" id="ARBA00022679"/>
    </source>
</evidence>
<evidence type="ECO:0000256" key="5">
    <source>
        <dbReference type="SAM" id="MobiDB-lite"/>
    </source>
</evidence>
<organism evidence="6 7">
    <name type="scientific">Cephalotrichum gorgonifer</name>
    <dbReference type="NCBI Taxonomy" id="2041049"/>
    <lineage>
        <taxon>Eukaryota</taxon>
        <taxon>Fungi</taxon>
        <taxon>Dikarya</taxon>
        <taxon>Ascomycota</taxon>
        <taxon>Pezizomycotina</taxon>
        <taxon>Sordariomycetes</taxon>
        <taxon>Hypocreomycetidae</taxon>
        <taxon>Microascales</taxon>
        <taxon>Microascaceae</taxon>
        <taxon>Cephalotrichum</taxon>
    </lineage>
</organism>
<feature type="compositionally biased region" description="Low complexity" evidence="5">
    <location>
        <begin position="72"/>
        <end position="104"/>
    </location>
</feature>
<gene>
    <name evidence="6" type="ORF">DNG_02537</name>
</gene>
<dbReference type="EMBL" id="ONZQ02000003">
    <property type="protein sequence ID" value="SPN99686.1"/>
    <property type="molecule type" value="Genomic_DNA"/>
</dbReference>
<dbReference type="GO" id="GO:0032958">
    <property type="term" value="P:inositol phosphate biosynthetic process"/>
    <property type="evidence" value="ECO:0007669"/>
    <property type="project" value="InterPro"/>
</dbReference>
<evidence type="ECO:0000256" key="1">
    <source>
        <dbReference type="ARBA" id="ARBA00007374"/>
    </source>
</evidence>
<sequence>MADVEGELFFKPCKQTEIDFYESARHKYPKFFEIMPLYIGTLDLTDPADIDPAVGDVAAVTPVVPGSIGEPSTTDTAHAAANAAPTTTTTDPESTEEPSVSPTPEVKEGVTWIPNRDRRIKTNISVVLENLTHGYKKPNILDAKLGVRLWAPDAPLEKRQRFDAIAAETTHAKFGCRIAGMRVYKGCEDPAKLSEEGYRICDRDYGRVAVNNDNFFDEIRAFVFNKTAGISGELAKAICKGFAEELEKIETALLTHSMRLFSSSVLFIYEGDEVALREAIERNNEIADSLARESDCEGKEFEEVIEWNGDMADELDMRIPATIRIDSGIVMDGEDYEDAKYSFVDDDDVQAPSLPSIFTVKLIDFAHAEWAPGKVGPGREPFDGPDMNTLKGVQSLLKIFRDLST</sequence>
<evidence type="ECO:0000313" key="6">
    <source>
        <dbReference type="EMBL" id="SPN99686.1"/>
    </source>
</evidence>
<dbReference type="SUPFAM" id="SSF56104">
    <property type="entry name" value="SAICAR synthase-like"/>
    <property type="match status" value="1"/>
</dbReference>
<dbReference type="AlphaFoldDB" id="A0AAE8MUL7"/>
<dbReference type="GO" id="GO:0008440">
    <property type="term" value="F:inositol-1,4,5-trisphosphate 3-kinase activity"/>
    <property type="evidence" value="ECO:0007669"/>
    <property type="project" value="TreeGrafter"/>
</dbReference>
<dbReference type="GO" id="GO:0005634">
    <property type="term" value="C:nucleus"/>
    <property type="evidence" value="ECO:0007669"/>
    <property type="project" value="TreeGrafter"/>
</dbReference>
<keyword evidence="7" id="KW-1185">Reference proteome</keyword>
<evidence type="ECO:0000256" key="3">
    <source>
        <dbReference type="ARBA" id="ARBA00022777"/>
    </source>
</evidence>
<protein>
    <recommendedName>
        <fullName evidence="4">Kinase</fullName>
        <ecNumber evidence="4">2.7.-.-</ecNumber>
    </recommendedName>
</protein>
<accession>A0AAE8MUL7</accession>
<name>A0AAE8MUL7_9PEZI</name>
<reference evidence="6" key="1">
    <citation type="submission" date="2018-03" db="EMBL/GenBank/DDBJ databases">
        <authorList>
            <person name="Guldener U."/>
        </authorList>
    </citation>
    <scope>NUCLEOTIDE SEQUENCE</scope>
</reference>
<evidence type="ECO:0000313" key="7">
    <source>
        <dbReference type="Proteomes" id="UP001187682"/>
    </source>
</evidence>
<proteinExistence type="inferred from homology"/>
<dbReference type="EC" id="2.7.-.-" evidence="4"/>
<dbReference type="Gene3D" id="3.30.470.160">
    <property type="entry name" value="Inositol polyphosphate kinase"/>
    <property type="match status" value="1"/>
</dbReference>
<dbReference type="GO" id="GO:0000824">
    <property type="term" value="F:inositol-1,4,5,6-tetrakisphosphate 3-kinase activity"/>
    <property type="evidence" value="ECO:0007669"/>
    <property type="project" value="TreeGrafter"/>
</dbReference>
<comment type="caution">
    <text evidence="6">The sequence shown here is derived from an EMBL/GenBank/DDBJ whole genome shotgun (WGS) entry which is preliminary data.</text>
</comment>
<comment type="similarity">
    <text evidence="1 4">Belongs to the inositol phosphokinase (IPK) family.</text>
</comment>
<dbReference type="Pfam" id="PF03770">
    <property type="entry name" value="IPK"/>
    <property type="match status" value="1"/>
</dbReference>
<feature type="region of interest" description="Disordered" evidence="5">
    <location>
        <begin position="66"/>
        <end position="107"/>
    </location>
</feature>
<dbReference type="Proteomes" id="UP001187682">
    <property type="component" value="Unassembled WGS sequence"/>
</dbReference>
<dbReference type="InterPro" id="IPR038286">
    <property type="entry name" value="IPK_sf"/>
</dbReference>